<dbReference type="Gene3D" id="3.40.640.10">
    <property type="entry name" value="Type I PLP-dependent aspartate aminotransferase-like (Major domain)"/>
    <property type="match status" value="1"/>
</dbReference>
<proteinExistence type="inferred from homology"/>
<keyword evidence="6" id="KW-0456">Lyase</keyword>
<comment type="similarity">
    <text evidence="3">Belongs to the class-V pyridoxal-phosphate-dependent aminotransferase family.</text>
</comment>
<name>A0A1G7E2Q0_9SPHI</name>
<accession>A0A1G7E2Q0</accession>
<dbReference type="InterPro" id="IPR000192">
    <property type="entry name" value="Aminotrans_V_dom"/>
</dbReference>
<gene>
    <name evidence="6" type="ORF">SAMN05216464_107232</name>
</gene>
<dbReference type="Proteomes" id="UP000199072">
    <property type="component" value="Unassembled WGS sequence"/>
</dbReference>
<dbReference type="SUPFAM" id="SSF53383">
    <property type="entry name" value="PLP-dependent transferases"/>
    <property type="match status" value="1"/>
</dbReference>
<dbReference type="Pfam" id="PF00266">
    <property type="entry name" value="Aminotran_5"/>
    <property type="match status" value="1"/>
</dbReference>
<organism evidence="6 7">
    <name type="scientific">Mucilaginibacter pineti</name>
    <dbReference type="NCBI Taxonomy" id="1391627"/>
    <lineage>
        <taxon>Bacteria</taxon>
        <taxon>Pseudomonadati</taxon>
        <taxon>Bacteroidota</taxon>
        <taxon>Sphingobacteriia</taxon>
        <taxon>Sphingobacteriales</taxon>
        <taxon>Sphingobacteriaceae</taxon>
        <taxon>Mucilaginibacter</taxon>
    </lineage>
</organism>
<keyword evidence="7" id="KW-1185">Reference proteome</keyword>
<evidence type="ECO:0000256" key="3">
    <source>
        <dbReference type="RuleBase" id="RU004075"/>
    </source>
</evidence>
<dbReference type="PROSITE" id="PS00595">
    <property type="entry name" value="AA_TRANSFER_CLASS_5"/>
    <property type="match status" value="1"/>
</dbReference>
<dbReference type="AlphaFoldDB" id="A0A1G7E2Q0"/>
<dbReference type="PANTHER" id="PTHR43586">
    <property type="entry name" value="CYSTEINE DESULFURASE"/>
    <property type="match status" value="1"/>
</dbReference>
<evidence type="ECO:0000256" key="2">
    <source>
        <dbReference type="ARBA" id="ARBA00022898"/>
    </source>
</evidence>
<reference evidence="6 7" key="1">
    <citation type="submission" date="2016-10" db="EMBL/GenBank/DDBJ databases">
        <authorList>
            <person name="de Groot N.N."/>
        </authorList>
    </citation>
    <scope>NUCLEOTIDE SEQUENCE [LARGE SCALE GENOMIC DNA]</scope>
    <source>
        <strain evidence="6 7">47C3B</strain>
    </source>
</reference>
<evidence type="ECO:0000313" key="7">
    <source>
        <dbReference type="Proteomes" id="UP000199072"/>
    </source>
</evidence>
<dbReference type="STRING" id="1391627.SAMN05216464_107232"/>
<dbReference type="PANTHER" id="PTHR43586:SF24">
    <property type="entry name" value="BLR4730 PROTEIN"/>
    <property type="match status" value="1"/>
</dbReference>
<evidence type="ECO:0000256" key="1">
    <source>
        <dbReference type="ARBA" id="ARBA00001933"/>
    </source>
</evidence>
<dbReference type="InterPro" id="IPR015424">
    <property type="entry name" value="PyrdxlP-dep_Trfase"/>
</dbReference>
<evidence type="ECO:0000256" key="4">
    <source>
        <dbReference type="RuleBase" id="RU004504"/>
    </source>
</evidence>
<dbReference type="InterPro" id="IPR015421">
    <property type="entry name" value="PyrdxlP-dep_Trfase_major"/>
</dbReference>
<dbReference type="OrthoDB" id="513408at2"/>
<protein>
    <submittedName>
        <fullName evidence="6">Selenocysteine lyase/Cysteine desulfurase</fullName>
    </submittedName>
</protein>
<dbReference type="InterPro" id="IPR015422">
    <property type="entry name" value="PyrdxlP-dep_Trfase_small"/>
</dbReference>
<dbReference type="EMBL" id="FNAI01000007">
    <property type="protein sequence ID" value="SDE57655.1"/>
    <property type="molecule type" value="Genomic_DNA"/>
</dbReference>
<evidence type="ECO:0000259" key="5">
    <source>
        <dbReference type="Pfam" id="PF00266"/>
    </source>
</evidence>
<evidence type="ECO:0000313" key="6">
    <source>
        <dbReference type="EMBL" id="SDE57655.1"/>
    </source>
</evidence>
<keyword evidence="2" id="KW-0663">Pyridoxal phosphate</keyword>
<dbReference type="GO" id="GO:0016829">
    <property type="term" value="F:lyase activity"/>
    <property type="evidence" value="ECO:0007669"/>
    <property type="project" value="UniProtKB-KW"/>
</dbReference>
<dbReference type="InterPro" id="IPR020578">
    <property type="entry name" value="Aminotrans_V_PyrdxlP_BS"/>
</dbReference>
<dbReference type="RefSeq" id="WP_091150649.1">
    <property type="nucleotide sequence ID" value="NZ_FNAI01000007.1"/>
</dbReference>
<comment type="cofactor">
    <cofactor evidence="1 4">
        <name>pyridoxal 5'-phosphate</name>
        <dbReference type="ChEBI" id="CHEBI:597326"/>
    </cofactor>
</comment>
<feature type="domain" description="Aminotransferase class V" evidence="5">
    <location>
        <begin position="27"/>
        <end position="389"/>
    </location>
</feature>
<dbReference type="Gene3D" id="3.90.1150.10">
    <property type="entry name" value="Aspartate Aminotransferase, domain 1"/>
    <property type="match status" value="1"/>
</dbReference>
<sequence>MTPTPFTEQEIQQLRAETRGTSQVTHFNNAGASLPTNVVVETMVNYLQEEATFGGYETELKYKTELDNTYDLIARLINADTDEVAIVENASAGWGLAFNGITFNKGDVIITCEMEYVSNLIGFLNVQKTYGVELKVIPNDEHGNFPLQALEAAISPQTKLIAVTQTASSAGGMIPVVAIGKIARKHNILYLVDACQSIGQIPVDVREIDCDMLAVTGRKYLRAPRGTGFLYVRKAVQDKLKLLLLDGFCTQWITESDFKMRDDARRFELHEKNRALTLGLSKAVEYALNLGVDRIWQRIQLLSASMRRKLAAIDGITVHDTGSQQCGIVTFSVAGIESTHVKTELATQHINVSVGLAKSTLIYMNKHSLNTIVRASVHYYNTDEEIEILCKALTTIAAE</sequence>